<dbReference type="Proteomes" id="UP000324897">
    <property type="component" value="Unassembled WGS sequence"/>
</dbReference>
<sequence length="193" mass="21470">MAFFSSDSLMRLVSNARHAFYSVAMTVMLFFPLVYLVLEGSSCGETKYTVDLAGFQWLNNATQGRTVYLAFNLTVHVDNRATFRACCVNHGEVVVSYSDVVLAWGRVPSFHMKRRSVASFTVVTWGKGAHLSDDLRGRLSSDWHAGKANVSVDMKLHRYPYYVMAPATSRPSTSSISQELTLGNKSELQIGLL</sequence>
<dbReference type="OrthoDB" id="686864at2759"/>
<comment type="caution">
    <text evidence="2">The sequence shown here is derived from an EMBL/GenBank/DDBJ whole genome shotgun (WGS) entry which is preliminary data.</text>
</comment>
<keyword evidence="1" id="KW-0472">Membrane</keyword>
<evidence type="ECO:0000256" key="1">
    <source>
        <dbReference type="SAM" id="Phobius"/>
    </source>
</evidence>
<evidence type="ECO:0000313" key="3">
    <source>
        <dbReference type="Proteomes" id="UP000324897"/>
    </source>
</evidence>
<protein>
    <recommendedName>
        <fullName evidence="4">Late embryogenesis abundant protein LEA-2 subgroup domain-containing protein</fullName>
    </recommendedName>
</protein>
<gene>
    <name evidence="2" type="ORF">EJB05_17220</name>
</gene>
<evidence type="ECO:0000313" key="2">
    <source>
        <dbReference type="EMBL" id="TVU35335.1"/>
    </source>
</evidence>
<feature type="transmembrane region" description="Helical" evidence="1">
    <location>
        <begin position="20"/>
        <end position="38"/>
    </location>
</feature>
<name>A0A5J9VHH3_9POAL</name>
<dbReference type="Gramene" id="TVU35335">
    <property type="protein sequence ID" value="TVU35335"/>
    <property type="gene ID" value="EJB05_17220"/>
</dbReference>
<evidence type="ECO:0008006" key="4">
    <source>
        <dbReference type="Google" id="ProtNLM"/>
    </source>
</evidence>
<reference evidence="2 3" key="1">
    <citation type="journal article" date="2019" name="Sci. Rep.">
        <title>A high-quality genome of Eragrostis curvula grass provides insights into Poaceae evolution and supports new strategies to enhance forage quality.</title>
        <authorList>
            <person name="Carballo J."/>
            <person name="Santos B.A.C.M."/>
            <person name="Zappacosta D."/>
            <person name="Garbus I."/>
            <person name="Selva J.P."/>
            <person name="Gallo C.A."/>
            <person name="Diaz A."/>
            <person name="Albertini E."/>
            <person name="Caccamo M."/>
            <person name="Echenique V."/>
        </authorList>
    </citation>
    <scope>NUCLEOTIDE SEQUENCE [LARGE SCALE GENOMIC DNA]</scope>
    <source>
        <strain evidence="3">cv. Victoria</strain>
        <tissue evidence="2">Leaf</tissue>
    </source>
</reference>
<accession>A0A5J9VHH3</accession>
<keyword evidence="1" id="KW-1133">Transmembrane helix</keyword>
<keyword evidence="3" id="KW-1185">Reference proteome</keyword>
<proteinExistence type="predicted"/>
<keyword evidence="1" id="KW-0812">Transmembrane</keyword>
<feature type="non-terminal residue" evidence="2">
    <location>
        <position position="1"/>
    </location>
</feature>
<dbReference type="AlphaFoldDB" id="A0A5J9VHH3"/>
<dbReference type="EMBL" id="RWGY01000009">
    <property type="protein sequence ID" value="TVU35335.1"/>
    <property type="molecule type" value="Genomic_DNA"/>
</dbReference>
<dbReference type="PANTHER" id="PTHR33994">
    <property type="entry name" value="OS04G0515000 PROTEIN"/>
    <property type="match status" value="1"/>
</dbReference>
<organism evidence="2 3">
    <name type="scientific">Eragrostis curvula</name>
    <name type="common">weeping love grass</name>
    <dbReference type="NCBI Taxonomy" id="38414"/>
    <lineage>
        <taxon>Eukaryota</taxon>
        <taxon>Viridiplantae</taxon>
        <taxon>Streptophyta</taxon>
        <taxon>Embryophyta</taxon>
        <taxon>Tracheophyta</taxon>
        <taxon>Spermatophyta</taxon>
        <taxon>Magnoliopsida</taxon>
        <taxon>Liliopsida</taxon>
        <taxon>Poales</taxon>
        <taxon>Poaceae</taxon>
        <taxon>PACMAD clade</taxon>
        <taxon>Chloridoideae</taxon>
        <taxon>Eragrostideae</taxon>
        <taxon>Eragrostidinae</taxon>
        <taxon>Eragrostis</taxon>
    </lineage>
</organism>
<dbReference type="PANTHER" id="PTHR33994:SF39">
    <property type="entry name" value="OS01G0712400 PROTEIN"/>
    <property type="match status" value="1"/>
</dbReference>